<evidence type="ECO:0000313" key="2">
    <source>
        <dbReference type="EMBL" id="RIB17473.1"/>
    </source>
</evidence>
<feature type="compositionally biased region" description="Basic residues" evidence="1">
    <location>
        <begin position="83"/>
        <end position="92"/>
    </location>
</feature>
<feature type="compositionally biased region" description="Polar residues" evidence="1">
    <location>
        <begin position="25"/>
        <end position="41"/>
    </location>
</feature>
<organism evidence="2 3">
    <name type="scientific">Gigaspora rosea</name>
    <dbReference type="NCBI Taxonomy" id="44941"/>
    <lineage>
        <taxon>Eukaryota</taxon>
        <taxon>Fungi</taxon>
        <taxon>Fungi incertae sedis</taxon>
        <taxon>Mucoromycota</taxon>
        <taxon>Glomeromycotina</taxon>
        <taxon>Glomeromycetes</taxon>
        <taxon>Diversisporales</taxon>
        <taxon>Gigasporaceae</taxon>
        <taxon>Gigaspora</taxon>
    </lineage>
</organism>
<sequence>MSKNNTSELQHQKTSSTNKIEEYQRTTTASAPTKNDVTTLDTTKKKISNAVKYVRKKKHYKQMKDLSSTPAREEPRHDEKKKQNTSKRKPKTQAKEEPRYQ</sequence>
<comment type="caution">
    <text evidence="2">The sequence shown here is derived from an EMBL/GenBank/DDBJ whole genome shotgun (WGS) entry which is preliminary data.</text>
</comment>
<evidence type="ECO:0000313" key="3">
    <source>
        <dbReference type="Proteomes" id="UP000266673"/>
    </source>
</evidence>
<reference evidence="2 3" key="1">
    <citation type="submission" date="2018-06" db="EMBL/GenBank/DDBJ databases">
        <title>Comparative genomics reveals the genomic features of Rhizophagus irregularis, R. cerebriforme, R. diaphanum and Gigaspora rosea, and their symbiotic lifestyle signature.</title>
        <authorList>
            <person name="Morin E."/>
            <person name="San Clemente H."/>
            <person name="Chen E.C.H."/>
            <person name="De La Providencia I."/>
            <person name="Hainaut M."/>
            <person name="Kuo A."/>
            <person name="Kohler A."/>
            <person name="Murat C."/>
            <person name="Tang N."/>
            <person name="Roy S."/>
            <person name="Loubradou J."/>
            <person name="Henrissat B."/>
            <person name="Grigoriev I.V."/>
            <person name="Corradi N."/>
            <person name="Roux C."/>
            <person name="Martin F.M."/>
        </authorList>
    </citation>
    <scope>NUCLEOTIDE SEQUENCE [LARGE SCALE GENOMIC DNA]</scope>
    <source>
        <strain evidence="2 3">DAOM 194757</strain>
    </source>
</reference>
<dbReference type="EMBL" id="QKWP01000603">
    <property type="protein sequence ID" value="RIB17473.1"/>
    <property type="molecule type" value="Genomic_DNA"/>
</dbReference>
<dbReference type="AlphaFoldDB" id="A0A397VBV2"/>
<feature type="compositionally biased region" description="Basic and acidic residues" evidence="1">
    <location>
        <begin position="71"/>
        <end position="82"/>
    </location>
</feature>
<gene>
    <name evidence="2" type="ORF">C2G38_2187226</name>
</gene>
<keyword evidence="3" id="KW-1185">Reference proteome</keyword>
<feature type="region of interest" description="Disordered" evidence="1">
    <location>
        <begin position="1"/>
        <end position="101"/>
    </location>
</feature>
<proteinExistence type="predicted"/>
<feature type="compositionally biased region" description="Polar residues" evidence="1">
    <location>
        <begin position="1"/>
        <end position="18"/>
    </location>
</feature>
<dbReference type="Proteomes" id="UP000266673">
    <property type="component" value="Unassembled WGS sequence"/>
</dbReference>
<evidence type="ECO:0000256" key="1">
    <source>
        <dbReference type="SAM" id="MobiDB-lite"/>
    </source>
</evidence>
<protein>
    <submittedName>
        <fullName evidence="2">Uncharacterized protein</fullName>
    </submittedName>
</protein>
<name>A0A397VBV2_9GLOM</name>
<accession>A0A397VBV2</accession>